<evidence type="ECO:0000313" key="2">
    <source>
        <dbReference type="Proteomes" id="UP000822688"/>
    </source>
</evidence>
<organism evidence="1 2">
    <name type="scientific">Ceratodon purpureus</name>
    <name type="common">Fire moss</name>
    <name type="synonym">Dicranum purpureum</name>
    <dbReference type="NCBI Taxonomy" id="3225"/>
    <lineage>
        <taxon>Eukaryota</taxon>
        <taxon>Viridiplantae</taxon>
        <taxon>Streptophyta</taxon>
        <taxon>Embryophyta</taxon>
        <taxon>Bryophyta</taxon>
        <taxon>Bryophytina</taxon>
        <taxon>Bryopsida</taxon>
        <taxon>Dicranidae</taxon>
        <taxon>Pseudoditrichales</taxon>
        <taxon>Ditrichaceae</taxon>
        <taxon>Ceratodon</taxon>
    </lineage>
</organism>
<dbReference type="Proteomes" id="UP000822688">
    <property type="component" value="Chromosome 12"/>
</dbReference>
<gene>
    <name evidence="1" type="ORF">KC19_12G034400</name>
</gene>
<name>A0A8T0G5M2_CERPU</name>
<proteinExistence type="predicted"/>
<accession>A0A8T0G5M2</accession>
<reference evidence="1" key="1">
    <citation type="submission" date="2020-06" db="EMBL/GenBank/DDBJ databases">
        <title>WGS assembly of Ceratodon purpureus strain R40.</title>
        <authorList>
            <person name="Carey S.B."/>
            <person name="Jenkins J."/>
            <person name="Shu S."/>
            <person name="Lovell J.T."/>
            <person name="Sreedasyam A."/>
            <person name="Maumus F."/>
            <person name="Tiley G.P."/>
            <person name="Fernandez-Pozo N."/>
            <person name="Barry K."/>
            <person name="Chen C."/>
            <person name="Wang M."/>
            <person name="Lipzen A."/>
            <person name="Daum C."/>
            <person name="Saski C.A."/>
            <person name="Payton A.C."/>
            <person name="Mcbreen J.C."/>
            <person name="Conrad R.E."/>
            <person name="Kollar L.M."/>
            <person name="Olsson S."/>
            <person name="Huttunen S."/>
            <person name="Landis J.B."/>
            <person name="Wickett N.J."/>
            <person name="Johnson M.G."/>
            <person name="Rensing S.A."/>
            <person name="Grimwood J."/>
            <person name="Schmutz J."/>
            <person name="Mcdaniel S.F."/>
        </authorList>
    </citation>
    <scope>NUCLEOTIDE SEQUENCE</scope>
    <source>
        <strain evidence="1">R40</strain>
    </source>
</reference>
<dbReference type="EMBL" id="CM026433">
    <property type="protein sequence ID" value="KAG0553727.1"/>
    <property type="molecule type" value="Genomic_DNA"/>
</dbReference>
<protein>
    <submittedName>
        <fullName evidence="1">Uncharacterized protein</fullName>
    </submittedName>
</protein>
<dbReference type="AlphaFoldDB" id="A0A8T0G5M2"/>
<sequence length="179" mass="20326">MSSGRLRVEKIVGFVCGEVLGLHLGFLLFRCHHTFVCSCVCARKNTQVPRRIVVLHRLRRVNLWLLKEMLRRWLGVTSDGGRESGFVSTHLFFLVRESVVACGLVQLNVALVEGAETYVWLTGSFVNSDGGRHCFGEGFPFFSLRDMFVKFLDLHAIWFRHVHENAMSLSSLVKTRTGV</sequence>
<keyword evidence="2" id="KW-1185">Reference proteome</keyword>
<evidence type="ECO:0000313" key="1">
    <source>
        <dbReference type="EMBL" id="KAG0553727.1"/>
    </source>
</evidence>
<comment type="caution">
    <text evidence="1">The sequence shown here is derived from an EMBL/GenBank/DDBJ whole genome shotgun (WGS) entry which is preliminary data.</text>
</comment>